<dbReference type="HOGENOM" id="CLU_095037_0_0_1"/>
<dbReference type="Proteomes" id="UP000030672">
    <property type="component" value="Unassembled WGS sequence"/>
</dbReference>
<reference evidence="1 2" key="1">
    <citation type="journal article" date="2014" name="BMC Genomics">
        <title>Genome sequencing of four Aureobasidium pullulans varieties: biotechnological potential, stress tolerance, and description of new species.</title>
        <authorList>
            <person name="Gostin Ar C."/>
            <person name="Ohm R.A."/>
            <person name="Kogej T."/>
            <person name="Sonjak S."/>
            <person name="Turk M."/>
            <person name="Zajc J."/>
            <person name="Zalar P."/>
            <person name="Grube M."/>
            <person name="Sun H."/>
            <person name="Han J."/>
            <person name="Sharma A."/>
            <person name="Chiniquy J."/>
            <person name="Ngan C.Y."/>
            <person name="Lipzen A."/>
            <person name="Barry K."/>
            <person name="Grigoriev I.V."/>
            <person name="Gunde-Cimerman N."/>
        </authorList>
    </citation>
    <scope>NUCLEOTIDE SEQUENCE [LARGE SCALE GENOMIC DNA]</scope>
    <source>
        <strain evidence="1 2">CBS 110374</strain>
    </source>
</reference>
<evidence type="ECO:0000313" key="1">
    <source>
        <dbReference type="EMBL" id="KEQ62026.1"/>
    </source>
</evidence>
<sequence length="311" mass="34714">MSYVPLGWTPERLAAATADELLQLDYSTLHLISPMAVSSPSAQDAIFGARIDELTRRERERFKLSPVLPRFRPDTPLPEDDTERAVMQQRMRKWLDDERARYLANPDALAVPLIDTQKVPKPDVDAVVQVVQEAGYDDFGYVLVRLDYTDEDAWTRWNTIFHQYLDRSLEESLGGESIADKLLIVNVGDEDLDGTGWHGAVSYYEDVCANDAVPPGLDTGMILVADAEAVSSLLQPTPDVEPWIWAADVDYDWKIGDQPSLGSSPARHYPGCIRVALSVVLSEFWPLLKRPGGVGRHLWTPDLGVWEGIGV</sequence>
<gene>
    <name evidence="1" type="ORF">M437DRAFT_66962</name>
</gene>
<organism evidence="1 2">
    <name type="scientific">Aureobasidium melanogenum (strain CBS 110374)</name>
    <name type="common">Aureobasidium pullulans var. melanogenum</name>
    <dbReference type="NCBI Taxonomy" id="1043003"/>
    <lineage>
        <taxon>Eukaryota</taxon>
        <taxon>Fungi</taxon>
        <taxon>Dikarya</taxon>
        <taxon>Ascomycota</taxon>
        <taxon>Pezizomycotina</taxon>
        <taxon>Dothideomycetes</taxon>
        <taxon>Dothideomycetidae</taxon>
        <taxon>Dothideales</taxon>
        <taxon>Saccotheciaceae</taxon>
        <taxon>Aureobasidium</taxon>
    </lineage>
</organism>
<dbReference type="AlphaFoldDB" id="A0A074WHU4"/>
<proteinExistence type="predicted"/>
<keyword evidence="2" id="KW-1185">Reference proteome</keyword>
<dbReference type="EMBL" id="KL584836">
    <property type="protein sequence ID" value="KEQ62026.1"/>
    <property type="molecule type" value="Genomic_DNA"/>
</dbReference>
<dbReference type="STRING" id="1043003.A0A074WHU4"/>
<evidence type="ECO:0000313" key="2">
    <source>
        <dbReference type="Proteomes" id="UP000030672"/>
    </source>
</evidence>
<dbReference type="RefSeq" id="XP_040879049.1">
    <property type="nucleotide sequence ID" value="XM_041024863.1"/>
</dbReference>
<dbReference type="GeneID" id="63918236"/>
<protein>
    <submittedName>
        <fullName evidence="1">Uncharacterized protein</fullName>
    </submittedName>
</protein>
<accession>A0A074WHU4</accession>
<name>A0A074WHU4_AURM1</name>